<evidence type="ECO:0000256" key="11">
    <source>
        <dbReference type="ARBA" id="ARBA00022842"/>
    </source>
</evidence>
<dbReference type="GO" id="GO:0043137">
    <property type="term" value="P:DNA replication, removal of RNA primer"/>
    <property type="evidence" value="ECO:0007669"/>
    <property type="project" value="TreeGrafter"/>
</dbReference>
<gene>
    <name evidence="15" type="ORF">MGU_04483</name>
</gene>
<evidence type="ECO:0000256" key="7">
    <source>
        <dbReference type="ARBA" id="ARBA00022722"/>
    </source>
</evidence>
<dbReference type="FunFam" id="3.40.970.10:FF:000002">
    <property type="entry name" value="Ribonuclease H"/>
    <property type="match status" value="1"/>
</dbReference>
<sequence length="889" mass="97068">MADETSGNSCPVSGDVSGDDSQSQPLPTPGLKPNPIVDDLKENHLNKGVLIPLKTTQEVRQDHTTVYAYITRAPTKSANDVISALRTLRPEGGANPLPHLRTCAKPTDLPAHLKTQFMNDDPVGRQIHTSKSTWIYIIAGEAREISKSDLIKTLSTVDALENDPFIATITIPLLAPTSQVQAALWSSQYWPTVYRKNNPLGPHPSMVGRGTDEIKEDASLWMALAHRVALQAKEAGIGEAMGAVIVQRGENGTELVGLAGDARKHQECNGAILNNTVTHCVLRAISMVAQKLVRHEHREAGITAEAANLYYDCFQDQPLIELERRCFEQEHPNKDGYLCHGLELYVTHEPCVACSMGILHSRMGKAVFCHQMGRTGGLSSDDRPDGGGRGLGLFWRRELNWSLLAWAWEPTLELFGNIEWLAQDGSLGMGQRGYGHSSFIMVVLLRPKGTRSKLGRHVCKPHPLQDHSITVVIKLTQPCATPANCAKLASKALLLLLSSGYGSRFTQTVRRNHYFSKEARIRVYVPTRLLSTTSTRSVFGFLNRIIKTALPDSEMNKRAAPGVNATASPPKKRKTDNVQKFYAVQAGFRPGVYMTYAECSAQTAGFRGAVFKSFTSRSDAEAFAEGKKVAASSDEPERFYAVAVGNPTGIYTDWNEAALAIKGVKGPKYKRFGTRMEAVVYIKQHGSREAIEALGETYAAAPVELPVSPTPVVASAKKTASKTAAKKAEPGVQRPAEDVLQIYTDGSSLANGKAGSRAGVGVYFGDGDPRNVSERLVGDPQTNQRAELMAMLRALEIAPLEQTVQIISDSQYSIKCVTQWAIGWKQKGWKTATGEDVKNQDIIRAVLDKMDERTKTGANTYFHWVKGHASDRGNVAADRLAVRGAKMAC</sequence>
<dbReference type="CDD" id="cd09280">
    <property type="entry name" value="RNase_HI_eukaryote_like"/>
    <property type="match status" value="1"/>
</dbReference>
<dbReference type="Gene3D" id="3.40.140.10">
    <property type="entry name" value="Cytidine Deaminase, domain 2"/>
    <property type="match status" value="1"/>
</dbReference>
<evidence type="ECO:0000259" key="14">
    <source>
        <dbReference type="PROSITE" id="PS51747"/>
    </source>
</evidence>
<keyword evidence="16" id="KW-1185">Reference proteome</keyword>
<dbReference type="GO" id="GO:0046872">
    <property type="term" value="F:metal ion binding"/>
    <property type="evidence" value="ECO:0007669"/>
    <property type="project" value="UniProtKB-KW"/>
</dbReference>
<keyword evidence="10" id="KW-0378">Hydrolase</keyword>
<dbReference type="InterPro" id="IPR036397">
    <property type="entry name" value="RNaseH_sf"/>
</dbReference>
<evidence type="ECO:0000256" key="5">
    <source>
        <dbReference type="ARBA" id="ARBA00012180"/>
    </source>
</evidence>
<dbReference type="FunFam" id="3.30.420.10:FF:000090">
    <property type="entry name" value="Ribonuclease H"/>
    <property type="match status" value="1"/>
</dbReference>
<keyword evidence="7" id="KW-0540">Nuclease</keyword>
<dbReference type="PANTHER" id="PTHR10642:SF26">
    <property type="entry name" value="RIBONUCLEASE H1"/>
    <property type="match status" value="1"/>
</dbReference>
<feature type="domain" description="RNase H type-1" evidence="13">
    <location>
        <begin position="736"/>
        <end position="886"/>
    </location>
</feature>
<dbReference type="InterPro" id="IPR011320">
    <property type="entry name" value="RNase_H1_N"/>
</dbReference>
<keyword evidence="9" id="KW-0255">Endonuclease</keyword>
<evidence type="ECO:0000313" key="16">
    <source>
        <dbReference type="Proteomes" id="UP000031192"/>
    </source>
</evidence>
<evidence type="ECO:0000256" key="4">
    <source>
        <dbReference type="ARBA" id="ARBA00005300"/>
    </source>
</evidence>
<protein>
    <recommendedName>
        <fullName evidence="6">Ribonuclease H</fullName>
        <ecNumber evidence="5">3.1.26.4</ecNumber>
    </recommendedName>
</protein>
<dbReference type="OrthoDB" id="407198at2759"/>
<comment type="catalytic activity">
    <reaction evidence="1">
        <text>Endonucleolytic cleavage to 5'-phosphomonoester.</text>
        <dbReference type="EC" id="3.1.26.4"/>
    </reaction>
</comment>
<evidence type="ECO:0000256" key="6">
    <source>
        <dbReference type="ARBA" id="ARBA00017721"/>
    </source>
</evidence>
<dbReference type="InterPro" id="IPR002156">
    <property type="entry name" value="RNaseH_domain"/>
</dbReference>
<dbReference type="HOGENOM" id="CLU_352706_0_0_1"/>
<dbReference type="InterPro" id="IPR012337">
    <property type="entry name" value="RNaseH-like_sf"/>
</dbReference>
<dbReference type="Gene3D" id="3.40.970.10">
    <property type="entry name" value="Ribonuclease H1, N-terminal domain"/>
    <property type="match status" value="2"/>
</dbReference>
<dbReference type="Proteomes" id="UP000031192">
    <property type="component" value="Unassembled WGS sequence"/>
</dbReference>
<accession>A0A0B4H0J2</accession>
<dbReference type="InterPro" id="IPR009027">
    <property type="entry name" value="Ribosomal_bL9/RNase_H1_N"/>
</dbReference>
<keyword evidence="8" id="KW-0479">Metal-binding</keyword>
<evidence type="ECO:0000256" key="12">
    <source>
        <dbReference type="SAM" id="MobiDB-lite"/>
    </source>
</evidence>
<dbReference type="GO" id="GO:0003676">
    <property type="term" value="F:nucleic acid binding"/>
    <property type="evidence" value="ECO:0007669"/>
    <property type="project" value="InterPro"/>
</dbReference>
<evidence type="ECO:0000256" key="2">
    <source>
        <dbReference type="ARBA" id="ARBA00001946"/>
    </source>
</evidence>
<evidence type="ECO:0000256" key="3">
    <source>
        <dbReference type="ARBA" id="ARBA00004065"/>
    </source>
</evidence>
<dbReference type="SUPFAM" id="SSF53927">
    <property type="entry name" value="Cytidine deaminase-like"/>
    <property type="match status" value="1"/>
</dbReference>
<dbReference type="SUPFAM" id="SSF53098">
    <property type="entry name" value="Ribonuclease H-like"/>
    <property type="match status" value="1"/>
</dbReference>
<dbReference type="AlphaFoldDB" id="A0A0B4H0J2"/>
<evidence type="ECO:0000256" key="10">
    <source>
        <dbReference type="ARBA" id="ARBA00022801"/>
    </source>
</evidence>
<dbReference type="GO" id="GO:0004523">
    <property type="term" value="F:RNA-DNA hybrid ribonuclease activity"/>
    <property type="evidence" value="ECO:0007669"/>
    <property type="project" value="UniProtKB-EC"/>
</dbReference>
<dbReference type="Pfam" id="PF00075">
    <property type="entry name" value="RNase_H"/>
    <property type="match status" value="1"/>
</dbReference>
<dbReference type="InterPro" id="IPR037056">
    <property type="entry name" value="RNase_H1_N_sf"/>
</dbReference>
<dbReference type="InterPro" id="IPR016193">
    <property type="entry name" value="Cytidine_deaminase-like"/>
</dbReference>
<dbReference type="PANTHER" id="PTHR10642">
    <property type="entry name" value="RIBONUCLEASE H1"/>
    <property type="match status" value="1"/>
</dbReference>
<feature type="region of interest" description="Disordered" evidence="12">
    <location>
        <begin position="1"/>
        <end position="34"/>
    </location>
</feature>
<keyword evidence="11" id="KW-0460">Magnesium</keyword>
<dbReference type="Gene3D" id="3.30.420.10">
    <property type="entry name" value="Ribonuclease H-like superfamily/Ribonuclease H"/>
    <property type="match status" value="1"/>
</dbReference>
<dbReference type="SUPFAM" id="SSF55658">
    <property type="entry name" value="L9 N-domain-like"/>
    <property type="match status" value="2"/>
</dbReference>
<comment type="function">
    <text evidence="3">Endonuclease that specifically degrades the RNA of RNA-DNA hybrids.</text>
</comment>
<dbReference type="InterPro" id="IPR002125">
    <property type="entry name" value="CMP_dCMP_dom"/>
</dbReference>
<dbReference type="EC" id="3.1.26.4" evidence="5"/>
<evidence type="ECO:0000256" key="1">
    <source>
        <dbReference type="ARBA" id="ARBA00000077"/>
    </source>
</evidence>
<dbReference type="InterPro" id="IPR050092">
    <property type="entry name" value="RNase_H"/>
</dbReference>
<dbReference type="PROSITE" id="PS51747">
    <property type="entry name" value="CYT_DCMP_DEAMINASES_2"/>
    <property type="match status" value="1"/>
</dbReference>
<proteinExistence type="inferred from homology"/>
<evidence type="ECO:0000256" key="9">
    <source>
        <dbReference type="ARBA" id="ARBA00022759"/>
    </source>
</evidence>
<comment type="caution">
    <text evidence="15">The sequence shown here is derived from an EMBL/GenBank/DDBJ whole genome shotgun (WGS) entry which is preliminary data.</text>
</comment>
<comment type="cofactor">
    <cofactor evidence="2">
        <name>Mg(2+)</name>
        <dbReference type="ChEBI" id="CHEBI:18420"/>
    </cofactor>
</comment>
<evidence type="ECO:0000256" key="8">
    <source>
        <dbReference type="ARBA" id="ARBA00022723"/>
    </source>
</evidence>
<name>A0A0B4H0J2_METGA</name>
<evidence type="ECO:0000313" key="15">
    <source>
        <dbReference type="EMBL" id="KID88548.1"/>
    </source>
</evidence>
<dbReference type="PROSITE" id="PS50879">
    <property type="entry name" value="RNASE_H_1"/>
    <property type="match status" value="1"/>
</dbReference>
<dbReference type="EMBL" id="AZNH01000011">
    <property type="protein sequence ID" value="KID88548.1"/>
    <property type="molecule type" value="Genomic_DNA"/>
</dbReference>
<dbReference type="Pfam" id="PF00383">
    <property type="entry name" value="dCMP_cyt_deam_1"/>
    <property type="match status" value="1"/>
</dbReference>
<feature type="compositionally biased region" description="Polar residues" evidence="12">
    <location>
        <begin position="1"/>
        <end position="10"/>
    </location>
</feature>
<feature type="compositionally biased region" description="Low complexity" evidence="12">
    <location>
        <begin position="11"/>
        <end position="25"/>
    </location>
</feature>
<evidence type="ECO:0000259" key="13">
    <source>
        <dbReference type="PROSITE" id="PS50879"/>
    </source>
</evidence>
<organism evidence="15 16">
    <name type="scientific">Metarhizium guizhouense (strain ARSEF 977)</name>
    <dbReference type="NCBI Taxonomy" id="1276136"/>
    <lineage>
        <taxon>Eukaryota</taxon>
        <taxon>Fungi</taxon>
        <taxon>Dikarya</taxon>
        <taxon>Ascomycota</taxon>
        <taxon>Pezizomycotina</taxon>
        <taxon>Sordariomycetes</taxon>
        <taxon>Hypocreomycetidae</taxon>
        <taxon>Hypocreales</taxon>
        <taxon>Clavicipitaceae</taxon>
        <taxon>Metarhizium</taxon>
    </lineage>
</organism>
<feature type="domain" description="CMP/dCMP-type deaminase" evidence="14">
    <location>
        <begin position="216"/>
        <end position="381"/>
    </location>
</feature>
<comment type="similarity">
    <text evidence="4">Belongs to the RNase H family.</text>
</comment>
<reference evidence="15 16" key="1">
    <citation type="journal article" date="2014" name="Proc. Natl. Acad. Sci. U.S.A.">
        <title>Trajectory and genomic determinants of fungal-pathogen speciation and host adaptation.</title>
        <authorList>
            <person name="Hu X."/>
            <person name="Xiao G."/>
            <person name="Zheng P."/>
            <person name="Shang Y."/>
            <person name="Su Y."/>
            <person name="Zhang X."/>
            <person name="Liu X."/>
            <person name="Zhan S."/>
            <person name="St Leger R.J."/>
            <person name="Wang C."/>
        </authorList>
    </citation>
    <scope>NUCLEOTIDE SEQUENCE [LARGE SCALE GENOMIC DNA]</scope>
    <source>
        <strain evidence="15 16">ARSEF 977</strain>
    </source>
</reference>
<dbReference type="Pfam" id="PF01693">
    <property type="entry name" value="Cauli_VI"/>
    <property type="match status" value="2"/>
</dbReference>